<protein>
    <recommendedName>
        <fullName evidence="7">RING-type domain-containing protein</fullName>
    </recommendedName>
</protein>
<sequence>MATSSWLCHCLGNPLLFISLSSTLILSLSQNAKKQLTRMPTFHGAHLERLRDDPRFHYISGRCMGHAWTTGSLCKRTVRDGVIYCYQHQDQHRDARALEVDSMIAGIQIDFPAATDLDGRGQEEPEIVRVVQAVGQMFEAQQDMQMARHRELDAREAALARRERELLAREQDLLRREEELTQRERAVEARAQAAEWEAEDEEEHSTTETASPPNVIQRIWRWFFVDGTKEPEGFDCPICHDTLNNPVKTPCDHTFCKECIKQWLNQRNPNDSSKKRCYCSREVTIEELRPDRDTERAMTTAGLRPAWLEPVTVV</sequence>
<keyword evidence="6" id="KW-0472">Membrane</keyword>
<keyword evidence="9" id="KW-1185">Reference proteome</keyword>
<keyword evidence="2 4" id="KW-0863">Zinc-finger</keyword>
<keyword evidence="6" id="KW-0812">Transmembrane</keyword>
<evidence type="ECO:0000256" key="4">
    <source>
        <dbReference type="PROSITE-ProRule" id="PRU00175"/>
    </source>
</evidence>
<evidence type="ECO:0000256" key="3">
    <source>
        <dbReference type="ARBA" id="ARBA00022833"/>
    </source>
</evidence>
<accession>A0AAD7C088</accession>
<proteinExistence type="predicted"/>
<name>A0AAD7C088_9AGAR</name>
<keyword evidence="1" id="KW-0479">Metal-binding</keyword>
<feature type="domain" description="RING-type" evidence="7">
    <location>
        <begin position="236"/>
        <end position="277"/>
    </location>
</feature>
<organism evidence="8 9">
    <name type="scientific">Roridomyces roridus</name>
    <dbReference type="NCBI Taxonomy" id="1738132"/>
    <lineage>
        <taxon>Eukaryota</taxon>
        <taxon>Fungi</taxon>
        <taxon>Dikarya</taxon>
        <taxon>Basidiomycota</taxon>
        <taxon>Agaricomycotina</taxon>
        <taxon>Agaricomycetes</taxon>
        <taxon>Agaricomycetidae</taxon>
        <taxon>Agaricales</taxon>
        <taxon>Marasmiineae</taxon>
        <taxon>Mycenaceae</taxon>
        <taxon>Roridomyces</taxon>
    </lineage>
</organism>
<dbReference type="PROSITE" id="PS00518">
    <property type="entry name" value="ZF_RING_1"/>
    <property type="match status" value="1"/>
</dbReference>
<gene>
    <name evidence="8" type="ORF">FB45DRAFT_865843</name>
</gene>
<dbReference type="InterPro" id="IPR017907">
    <property type="entry name" value="Znf_RING_CS"/>
</dbReference>
<evidence type="ECO:0000256" key="2">
    <source>
        <dbReference type="ARBA" id="ARBA00022771"/>
    </source>
</evidence>
<evidence type="ECO:0000313" key="8">
    <source>
        <dbReference type="EMBL" id="KAJ7635311.1"/>
    </source>
</evidence>
<dbReference type="PANTHER" id="PTHR23327">
    <property type="entry name" value="RING FINGER PROTEIN 127"/>
    <property type="match status" value="1"/>
</dbReference>
<dbReference type="Gene3D" id="3.30.40.10">
    <property type="entry name" value="Zinc/RING finger domain, C3HC4 (zinc finger)"/>
    <property type="match status" value="1"/>
</dbReference>
<evidence type="ECO:0000259" key="7">
    <source>
        <dbReference type="PROSITE" id="PS50089"/>
    </source>
</evidence>
<evidence type="ECO:0000256" key="1">
    <source>
        <dbReference type="ARBA" id="ARBA00022723"/>
    </source>
</evidence>
<dbReference type="AlphaFoldDB" id="A0AAD7C088"/>
<keyword evidence="6" id="KW-1133">Transmembrane helix</keyword>
<keyword evidence="3" id="KW-0862">Zinc</keyword>
<feature type="transmembrane region" description="Helical" evidence="6">
    <location>
        <begin position="6"/>
        <end position="29"/>
    </location>
</feature>
<reference evidence="8" key="1">
    <citation type="submission" date="2023-03" db="EMBL/GenBank/DDBJ databases">
        <title>Massive genome expansion in bonnet fungi (Mycena s.s.) driven by repeated elements and novel gene families across ecological guilds.</title>
        <authorList>
            <consortium name="Lawrence Berkeley National Laboratory"/>
            <person name="Harder C.B."/>
            <person name="Miyauchi S."/>
            <person name="Viragh M."/>
            <person name="Kuo A."/>
            <person name="Thoen E."/>
            <person name="Andreopoulos B."/>
            <person name="Lu D."/>
            <person name="Skrede I."/>
            <person name="Drula E."/>
            <person name="Henrissat B."/>
            <person name="Morin E."/>
            <person name="Kohler A."/>
            <person name="Barry K."/>
            <person name="LaButti K."/>
            <person name="Morin E."/>
            <person name="Salamov A."/>
            <person name="Lipzen A."/>
            <person name="Mereny Z."/>
            <person name="Hegedus B."/>
            <person name="Baldrian P."/>
            <person name="Stursova M."/>
            <person name="Weitz H."/>
            <person name="Taylor A."/>
            <person name="Grigoriev I.V."/>
            <person name="Nagy L.G."/>
            <person name="Martin F."/>
            <person name="Kauserud H."/>
        </authorList>
    </citation>
    <scope>NUCLEOTIDE SEQUENCE</scope>
    <source>
        <strain evidence="8">9284</strain>
    </source>
</reference>
<dbReference type="SUPFAM" id="SSF57850">
    <property type="entry name" value="RING/U-box"/>
    <property type="match status" value="1"/>
</dbReference>
<dbReference type="PROSITE" id="PS50089">
    <property type="entry name" value="ZF_RING_2"/>
    <property type="match status" value="1"/>
</dbReference>
<dbReference type="Proteomes" id="UP001221142">
    <property type="component" value="Unassembled WGS sequence"/>
</dbReference>
<dbReference type="EMBL" id="JARKIF010000007">
    <property type="protein sequence ID" value="KAJ7635311.1"/>
    <property type="molecule type" value="Genomic_DNA"/>
</dbReference>
<feature type="region of interest" description="Disordered" evidence="5">
    <location>
        <begin position="181"/>
        <end position="211"/>
    </location>
</feature>
<comment type="caution">
    <text evidence="8">The sequence shown here is derived from an EMBL/GenBank/DDBJ whole genome shotgun (WGS) entry which is preliminary data.</text>
</comment>
<evidence type="ECO:0000256" key="6">
    <source>
        <dbReference type="SAM" id="Phobius"/>
    </source>
</evidence>
<dbReference type="InterPro" id="IPR013083">
    <property type="entry name" value="Znf_RING/FYVE/PHD"/>
</dbReference>
<dbReference type="Pfam" id="PF13923">
    <property type="entry name" value="zf-C3HC4_2"/>
    <property type="match status" value="1"/>
</dbReference>
<dbReference type="InterPro" id="IPR001841">
    <property type="entry name" value="Znf_RING"/>
</dbReference>
<evidence type="ECO:0000313" key="9">
    <source>
        <dbReference type="Proteomes" id="UP001221142"/>
    </source>
</evidence>
<dbReference type="SMART" id="SM00184">
    <property type="entry name" value="RING"/>
    <property type="match status" value="1"/>
</dbReference>
<dbReference type="GO" id="GO:0008270">
    <property type="term" value="F:zinc ion binding"/>
    <property type="evidence" value="ECO:0007669"/>
    <property type="project" value="UniProtKB-KW"/>
</dbReference>
<evidence type="ECO:0000256" key="5">
    <source>
        <dbReference type="SAM" id="MobiDB-lite"/>
    </source>
</evidence>